<evidence type="ECO:0000256" key="9">
    <source>
        <dbReference type="ARBA" id="ARBA00040345"/>
    </source>
</evidence>
<organism evidence="11 12">
    <name type="scientific">Paraoerskovia marina</name>
    <dbReference type="NCBI Taxonomy" id="545619"/>
    <lineage>
        <taxon>Bacteria</taxon>
        <taxon>Bacillati</taxon>
        <taxon>Actinomycetota</taxon>
        <taxon>Actinomycetes</taxon>
        <taxon>Micrococcales</taxon>
        <taxon>Cellulomonadaceae</taxon>
        <taxon>Paraoerskovia</taxon>
    </lineage>
</organism>
<keyword evidence="12" id="KW-1185">Reference proteome</keyword>
<dbReference type="STRING" id="545619.SAMN04489860_0082"/>
<dbReference type="RefSeq" id="WP_231959240.1">
    <property type="nucleotide sequence ID" value="NZ_LT629776.1"/>
</dbReference>
<proteinExistence type="inferred from homology"/>
<keyword evidence="2" id="KW-1003">Cell membrane</keyword>
<dbReference type="EMBL" id="LT629776">
    <property type="protein sequence ID" value="SDR79719.1"/>
    <property type="molecule type" value="Genomic_DNA"/>
</dbReference>
<dbReference type="InterPro" id="IPR029044">
    <property type="entry name" value="Nucleotide-diphossugar_trans"/>
</dbReference>
<dbReference type="Proteomes" id="UP000185663">
    <property type="component" value="Chromosome I"/>
</dbReference>
<accession>A0A1H1M116</accession>
<dbReference type="eggNOG" id="COG1215">
    <property type="taxonomic scope" value="Bacteria"/>
</dbReference>
<dbReference type="GO" id="GO:0005886">
    <property type="term" value="C:plasma membrane"/>
    <property type="evidence" value="ECO:0007669"/>
    <property type="project" value="UniProtKB-SubCell"/>
</dbReference>
<sequence>MISAVAVVVPVHDEEATLADCLTAVEASLQHAREARTGLRTSVVVALDACTDASARLLPPGVVRVDLAARTVGLARAVGVERALAGFVGTASDEIWIASTDADSVVPREWVAHHLALADGGADVVVGPVRPPLDDLSPERARAWLGRFVPGLATGHVHGANLGIRADVYRSAGGYAPMVEHEDVDLVAAARAAGARVVATADAPVLTSARLVGRTPGGYARYLREDLGSVTS</sequence>
<dbReference type="AlphaFoldDB" id="A0A1H1M116"/>
<keyword evidence="4 11" id="KW-0808">Transferase</keyword>
<evidence type="ECO:0000313" key="11">
    <source>
        <dbReference type="EMBL" id="SDR79719.1"/>
    </source>
</evidence>
<reference evidence="11 12" key="1">
    <citation type="submission" date="2016-10" db="EMBL/GenBank/DDBJ databases">
        <authorList>
            <person name="de Groot N.N."/>
        </authorList>
    </citation>
    <scope>NUCLEOTIDE SEQUENCE [LARGE SCALE GENOMIC DNA]</scope>
    <source>
        <strain evidence="11 12">DSM 22126</strain>
    </source>
</reference>
<evidence type="ECO:0000256" key="7">
    <source>
        <dbReference type="ARBA" id="ARBA00037904"/>
    </source>
</evidence>
<comment type="pathway">
    <text evidence="7">Carotenoid biosynthesis; staphyloxanthin biosynthesis; staphyloxanthin from farnesyl diphosphate: step 4/5.</text>
</comment>
<keyword evidence="3" id="KW-0328">Glycosyltransferase</keyword>
<comment type="subcellular location">
    <subcellularLocation>
        <location evidence="1">Cell membrane</location>
    </subcellularLocation>
</comment>
<dbReference type="GO" id="GO:0016757">
    <property type="term" value="F:glycosyltransferase activity"/>
    <property type="evidence" value="ECO:0007669"/>
    <property type="project" value="UniProtKB-KW"/>
</dbReference>
<dbReference type="Pfam" id="PF00535">
    <property type="entry name" value="Glycos_transf_2"/>
    <property type="match status" value="1"/>
</dbReference>
<evidence type="ECO:0000256" key="2">
    <source>
        <dbReference type="ARBA" id="ARBA00022475"/>
    </source>
</evidence>
<keyword evidence="5" id="KW-0472">Membrane</keyword>
<comment type="function">
    <text evidence="6">Catalyzes the glycosylation of 4,4'-diaponeurosporenoate, i.e. the esterification of glucose at the C1'' position with the carboxyl group of 4,4'-diaponeurosporenic acid, to form glycosyl-4,4'-diaponeurosporenoate. This is a step in the biosynthesis of staphyloxanthin, an orange pigment present in most staphylococci strains.</text>
</comment>
<evidence type="ECO:0000256" key="6">
    <source>
        <dbReference type="ARBA" id="ARBA00037281"/>
    </source>
</evidence>
<evidence type="ECO:0000256" key="3">
    <source>
        <dbReference type="ARBA" id="ARBA00022676"/>
    </source>
</evidence>
<dbReference type="InterPro" id="IPR001173">
    <property type="entry name" value="Glyco_trans_2-like"/>
</dbReference>
<gene>
    <name evidence="11" type="ORF">SAMN04489860_0082</name>
</gene>
<name>A0A1H1M116_9CELL</name>
<evidence type="ECO:0000259" key="10">
    <source>
        <dbReference type="Pfam" id="PF00535"/>
    </source>
</evidence>
<evidence type="ECO:0000256" key="5">
    <source>
        <dbReference type="ARBA" id="ARBA00023136"/>
    </source>
</evidence>
<evidence type="ECO:0000256" key="4">
    <source>
        <dbReference type="ARBA" id="ARBA00022679"/>
    </source>
</evidence>
<dbReference type="Gene3D" id="3.90.550.10">
    <property type="entry name" value="Spore Coat Polysaccharide Biosynthesis Protein SpsA, Chain A"/>
    <property type="match status" value="1"/>
</dbReference>
<feature type="domain" description="Glycosyltransferase 2-like" evidence="10">
    <location>
        <begin position="7"/>
        <end position="136"/>
    </location>
</feature>
<dbReference type="PANTHER" id="PTHR43646:SF2">
    <property type="entry name" value="GLYCOSYLTRANSFERASE 2-LIKE DOMAIN-CONTAINING PROTEIN"/>
    <property type="match status" value="1"/>
</dbReference>
<comment type="similarity">
    <text evidence="8">Belongs to the glycosyltransferase 2 family. CrtQ subfamily.</text>
</comment>
<evidence type="ECO:0000256" key="1">
    <source>
        <dbReference type="ARBA" id="ARBA00004236"/>
    </source>
</evidence>
<evidence type="ECO:0000313" key="12">
    <source>
        <dbReference type="Proteomes" id="UP000185663"/>
    </source>
</evidence>
<protein>
    <recommendedName>
        <fullName evidence="9">4,4'-diaponeurosporenoate glycosyltransferase</fullName>
    </recommendedName>
</protein>
<dbReference type="SUPFAM" id="SSF53448">
    <property type="entry name" value="Nucleotide-diphospho-sugar transferases"/>
    <property type="match status" value="1"/>
</dbReference>
<dbReference type="PANTHER" id="PTHR43646">
    <property type="entry name" value="GLYCOSYLTRANSFERASE"/>
    <property type="match status" value="1"/>
</dbReference>
<evidence type="ECO:0000256" key="8">
    <source>
        <dbReference type="ARBA" id="ARBA00038120"/>
    </source>
</evidence>